<dbReference type="Proteomes" id="UP001296720">
    <property type="component" value="Unassembled WGS sequence"/>
</dbReference>
<dbReference type="PANTHER" id="PTHR33609:SF5">
    <property type="entry name" value="LOW CALCIUM RESPONSE LOCUS PROTEIN S"/>
    <property type="match status" value="1"/>
</dbReference>
<sequence>MGRTVKDVCREACVSEATCYNMKSRYDGMEASDFKKDMDIEDENCRLKQLFADLSWKIGR</sequence>
<organism evidence="1 2">
    <name type="scientific">Enterobacter pasteurii</name>
    <dbReference type="NCBI Taxonomy" id="3029761"/>
    <lineage>
        <taxon>Bacteria</taxon>
        <taxon>Pseudomonadati</taxon>
        <taxon>Pseudomonadota</taxon>
        <taxon>Gammaproteobacteria</taxon>
        <taxon>Enterobacterales</taxon>
        <taxon>Enterobacteriaceae</taxon>
        <taxon>Enterobacter</taxon>
        <taxon>Enterobacter cloacae complex</taxon>
    </lineage>
</organism>
<gene>
    <name evidence="1" type="ORF">IM311_19085</name>
</gene>
<dbReference type="InterPro" id="IPR052546">
    <property type="entry name" value="Transposase_8_domain"/>
</dbReference>
<evidence type="ECO:0000313" key="2">
    <source>
        <dbReference type="Proteomes" id="UP001296720"/>
    </source>
</evidence>
<proteinExistence type="predicted"/>
<protein>
    <submittedName>
        <fullName evidence="1">Transposase</fullName>
    </submittedName>
</protein>
<reference evidence="1 2" key="1">
    <citation type="submission" date="2020-10" db="EMBL/GenBank/DDBJ databases">
        <title>High risk of septic shock deaths with Enterobacter bugandensis among Enterobacter cloacae complex isolates that physiologically colonize newborns in neonatal intensive care unit bis.</title>
        <authorList>
            <person name="Girlich D."/>
            <person name="Ouzani S."/>
            <person name="Emeraud C."/>
            <person name="Bonnin R.A."/>
            <person name="Gauthier L."/>
            <person name="Le Sache N."/>
            <person name="Mokhtari M."/>
            <person name="Langlois I."/>
            <person name="Begasse C."/>
            <person name="Arangia N."/>
            <person name="Fournier S."/>
            <person name="Fortineau N."/>
            <person name="Naas T."/>
            <person name="Dortet L."/>
        </authorList>
    </citation>
    <scope>NUCLEOTIDE SEQUENCE [LARGE SCALE GENOMIC DNA]</scope>
    <source>
        <strain evidence="1 2">P40RS</strain>
    </source>
</reference>
<dbReference type="Pfam" id="PF01527">
    <property type="entry name" value="HTH_Tnp_1"/>
    <property type="match status" value="1"/>
</dbReference>
<accession>A0ABR9QBF6</accession>
<dbReference type="EMBL" id="JADBRO010000024">
    <property type="protein sequence ID" value="MBE4856173.1"/>
    <property type="molecule type" value="Genomic_DNA"/>
</dbReference>
<comment type="caution">
    <text evidence="1">The sequence shown here is derived from an EMBL/GenBank/DDBJ whole genome shotgun (WGS) entry which is preliminary data.</text>
</comment>
<dbReference type="InterPro" id="IPR002514">
    <property type="entry name" value="Transposase_8"/>
</dbReference>
<evidence type="ECO:0000313" key="1">
    <source>
        <dbReference type="EMBL" id="MBE4856173.1"/>
    </source>
</evidence>
<name>A0ABR9QBF6_9ENTR</name>
<keyword evidence="2" id="KW-1185">Reference proteome</keyword>
<dbReference type="PANTHER" id="PTHR33609">
    <property type="entry name" value="LOW CALCIUM RESPONSE LOCUS PROTEIN S"/>
    <property type="match status" value="1"/>
</dbReference>